<dbReference type="NCBIfam" id="NF009530">
    <property type="entry name" value="PRK12893.1-4"/>
    <property type="match status" value="1"/>
</dbReference>
<reference evidence="5" key="1">
    <citation type="submission" date="2023-01" db="EMBL/GenBank/DDBJ databases">
        <title>Whole-genome sequence of Pseudomonas putida NBRC 14671.</title>
        <authorList>
            <person name="Morohoshi T."/>
            <person name="Someya N."/>
        </authorList>
    </citation>
    <scope>NUCLEOTIDE SEQUENCE</scope>
    <source>
        <strain evidence="5">NBRC 14671</strain>
    </source>
</reference>
<dbReference type="InterPro" id="IPR010158">
    <property type="entry name" value="Amidase_Cbmase"/>
</dbReference>
<evidence type="ECO:0000256" key="1">
    <source>
        <dbReference type="ARBA" id="ARBA00006153"/>
    </source>
</evidence>
<evidence type="ECO:0000313" key="6">
    <source>
        <dbReference type="Proteomes" id="UP001161257"/>
    </source>
</evidence>
<organism evidence="5 6">
    <name type="scientific">Pseudomonas putida</name>
    <name type="common">Arthrobacter siderocapsulatus</name>
    <dbReference type="NCBI Taxonomy" id="303"/>
    <lineage>
        <taxon>Bacteria</taxon>
        <taxon>Pseudomonadati</taxon>
        <taxon>Pseudomonadota</taxon>
        <taxon>Gammaproteobacteria</taxon>
        <taxon>Pseudomonadales</taxon>
        <taxon>Pseudomonadaceae</taxon>
        <taxon>Pseudomonas</taxon>
    </lineage>
</organism>
<evidence type="ECO:0000259" key="4">
    <source>
        <dbReference type="Pfam" id="PF07687"/>
    </source>
</evidence>
<dbReference type="Pfam" id="PF07687">
    <property type="entry name" value="M20_dimer"/>
    <property type="match status" value="1"/>
</dbReference>
<dbReference type="PANTHER" id="PTHR32494">
    <property type="entry name" value="ALLANTOATE DEIMINASE-RELATED"/>
    <property type="match status" value="1"/>
</dbReference>
<dbReference type="InterPro" id="IPR036264">
    <property type="entry name" value="Bact_exopeptidase_dim_dom"/>
</dbReference>
<dbReference type="GO" id="GO:0046872">
    <property type="term" value="F:metal ion binding"/>
    <property type="evidence" value="ECO:0007669"/>
    <property type="project" value="UniProtKB-KW"/>
</dbReference>
<dbReference type="AlphaFoldDB" id="A0AA37RGI6"/>
<feature type="binding site" evidence="3">
    <location>
        <position position="92"/>
    </location>
    <ligand>
        <name>Zn(2+)</name>
        <dbReference type="ChEBI" id="CHEBI:29105"/>
        <label>2</label>
    </ligand>
</feature>
<dbReference type="NCBIfam" id="TIGR01879">
    <property type="entry name" value="hydantase"/>
    <property type="match status" value="1"/>
</dbReference>
<dbReference type="CDD" id="cd03884">
    <property type="entry name" value="M20_bAS"/>
    <property type="match status" value="1"/>
</dbReference>
<feature type="binding site" evidence="3">
    <location>
        <position position="379"/>
    </location>
    <ligand>
        <name>Zn(2+)</name>
        <dbReference type="ChEBI" id="CHEBI:29105"/>
        <label>2</label>
    </ligand>
</feature>
<dbReference type="PANTHER" id="PTHR32494:SF5">
    <property type="entry name" value="ALLANTOATE AMIDOHYDROLASE"/>
    <property type="match status" value="1"/>
</dbReference>
<dbReference type="InterPro" id="IPR011650">
    <property type="entry name" value="Peptidase_M20_dimer"/>
</dbReference>
<keyword evidence="3" id="KW-0479">Metal-binding</keyword>
<feature type="binding site" evidence="3">
    <location>
        <position position="187"/>
    </location>
    <ligand>
        <name>Zn(2+)</name>
        <dbReference type="ChEBI" id="CHEBI:29105"/>
        <label>1</label>
    </ligand>
</feature>
<feature type="binding site" evidence="3">
    <location>
        <position position="81"/>
    </location>
    <ligand>
        <name>Zn(2+)</name>
        <dbReference type="ChEBI" id="CHEBI:29105"/>
        <label>1</label>
    </ligand>
</feature>
<evidence type="ECO:0000313" key="5">
    <source>
        <dbReference type="EMBL" id="GLO37481.1"/>
    </source>
</evidence>
<feature type="domain" description="Peptidase M20 dimerisation" evidence="4">
    <location>
        <begin position="210"/>
        <end position="307"/>
    </location>
</feature>
<feature type="binding site" evidence="3">
    <location>
        <position position="127"/>
    </location>
    <ligand>
        <name>Zn(2+)</name>
        <dbReference type="ChEBI" id="CHEBI:29105"/>
        <label>2</label>
    </ligand>
</feature>
<keyword evidence="3" id="KW-0862">Zinc</keyword>
<gene>
    <name evidence="5" type="primary">amaB-1</name>
    <name evidence="5" type="ORF">PPUN14671_43170</name>
</gene>
<dbReference type="Gene3D" id="3.40.630.10">
    <property type="entry name" value="Zn peptidases"/>
    <property type="match status" value="1"/>
</dbReference>
<evidence type="ECO:0000256" key="3">
    <source>
        <dbReference type="PIRSR" id="PIRSR001235-1"/>
    </source>
</evidence>
<dbReference type="Proteomes" id="UP001161257">
    <property type="component" value="Unassembled WGS sequence"/>
</dbReference>
<dbReference type="NCBIfam" id="NF006769">
    <property type="entry name" value="PRK09290.1-3"/>
    <property type="match status" value="1"/>
</dbReference>
<name>A0AA37RGI6_PSEPU</name>
<comment type="similarity">
    <text evidence="1">Belongs to the peptidase M20 family.</text>
</comment>
<dbReference type="RefSeq" id="WP_284356664.1">
    <property type="nucleotide sequence ID" value="NZ_BSKF01000014.1"/>
</dbReference>
<dbReference type="Pfam" id="PF01546">
    <property type="entry name" value="Peptidase_M20"/>
    <property type="match status" value="1"/>
</dbReference>
<dbReference type="NCBIfam" id="NF006771">
    <property type="entry name" value="PRK09290.1-5"/>
    <property type="match status" value="1"/>
</dbReference>
<evidence type="ECO:0000256" key="2">
    <source>
        <dbReference type="ARBA" id="ARBA00022801"/>
    </source>
</evidence>
<comment type="caution">
    <text evidence="5">The sequence shown here is derived from an EMBL/GenBank/DDBJ whole genome shotgun (WGS) entry which is preliminary data.</text>
</comment>
<dbReference type="GO" id="GO:0016813">
    <property type="term" value="F:hydrolase activity, acting on carbon-nitrogen (but not peptide) bonds, in linear amidines"/>
    <property type="evidence" value="ECO:0007669"/>
    <property type="project" value="InterPro"/>
</dbReference>
<keyword evidence="2 5" id="KW-0378">Hydrolase</keyword>
<dbReference type="EMBL" id="BSKJ01000011">
    <property type="protein sequence ID" value="GLO37481.1"/>
    <property type="molecule type" value="Genomic_DNA"/>
</dbReference>
<dbReference type="SUPFAM" id="SSF53187">
    <property type="entry name" value="Zn-dependent exopeptidases"/>
    <property type="match status" value="1"/>
</dbReference>
<feature type="binding site" evidence="3">
    <location>
        <position position="92"/>
    </location>
    <ligand>
        <name>Zn(2+)</name>
        <dbReference type="ChEBI" id="CHEBI:29105"/>
        <label>1</label>
    </ligand>
</feature>
<protein>
    <submittedName>
        <fullName evidence="5">Zn-dependent hydrolase</fullName>
    </submittedName>
</protein>
<proteinExistence type="inferred from homology"/>
<dbReference type="InterPro" id="IPR002933">
    <property type="entry name" value="Peptidase_M20"/>
</dbReference>
<dbReference type="Gene3D" id="3.30.70.360">
    <property type="match status" value="1"/>
</dbReference>
<comment type="cofactor">
    <cofactor evidence="3">
        <name>Zn(2+)</name>
        <dbReference type="ChEBI" id="CHEBI:29105"/>
    </cofactor>
    <text evidence="3">Binds 2 Zn(2+) ions per subunit.</text>
</comment>
<sequence length="408" mass="43766">MLKCNGDRLWDSLMQMAKVGPTENGGNCRLALSVEDKAGRELFAGWCRDLGMTVHFDAIGNLFARKPGRDESLPPVVMGSHLDTQPKGGRFDGIYGVLAGLEVLRSLRDQGIEPLRTLEIAVWTNEEGARFTPAMLGSAVFTGDLALEHALTVKDAAGVSVAQALEETGHAGSLPLAREFDAYFEAHIEQGPILEDAGLPVGVVTGGQAICWLDIEVKGIPAHAGTTPMPLRRDAMFAVGEMVTALEQLARDFAPKGLVTVGQLEIARSSRNTIPGRVAFTLDLRHHEDEQIAAMEASARELINAIALRRGLSVSVERHWLSPATPFDAQCIAAVQQAVDELGYAHQRIVSGAGHDAIHLARHCPTTMVFIPCVGGLSHNEAEDALPDDVSKGCDVLLNAVLKRADRS</sequence>
<accession>A0AA37RGI6</accession>
<dbReference type="SUPFAM" id="SSF55031">
    <property type="entry name" value="Bacterial exopeptidase dimerisation domain"/>
    <property type="match status" value="1"/>
</dbReference>
<dbReference type="PIRSF" id="PIRSF001235">
    <property type="entry name" value="Amidase_carbamoylase"/>
    <property type="match status" value="1"/>
</dbReference>